<dbReference type="Proteomes" id="UP000476411">
    <property type="component" value="Chromosome"/>
</dbReference>
<dbReference type="Gene3D" id="1.25.40.390">
    <property type="match status" value="1"/>
</dbReference>
<protein>
    <submittedName>
        <fullName evidence="2">SusD/RagB family nutrient-binding outer membrane lipoprotein</fullName>
    </submittedName>
</protein>
<dbReference type="InterPro" id="IPR041662">
    <property type="entry name" value="SusD-like_2"/>
</dbReference>
<dbReference type="SUPFAM" id="SSF48452">
    <property type="entry name" value="TPR-like"/>
    <property type="match status" value="1"/>
</dbReference>
<dbReference type="Pfam" id="PF12771">
    <property type="entry name" value="SusD-like_2"/>
    <property type="match status" value="1"/>
</dbReference>
<dbReference type="PROSITE" id="PS51257">
    <property type="entry name" value="PROKAR_LIPOPROTEIN"/>
    <property type="match status" value="1"/>
</dbReference>
<feature type="chain" id="PRO_5025422031" evidence="1">
    <location>
        <begin position="25"/>
        <end position="535"/>
    </location>
</feature>
<keyword evidence="1" id="KW-0732">Signal</keyword>
<evidence type="ECO:0000313" key="3">
    <source>
        <dbReference type="Proteomes" id="UP000476411"/>
    </source>
</evidence>
<dbReference type="InterPro" id="IPR011990">
    <property type="entry name" value="TPR-like_helical_dom_sf"/>
</dbReference>
<name>A0A6B9ZJU4_9BACT</name>
<dbReference type="KEGG" id="chih:GWR21_24895"/>
<organism evidence="2 3">
    <name type="scientific">Chitinophaga agri</name>
    <dbReference type="NCBI Taxonomy" id="2703787"/>
    <lineage>
        <taxon>Bacteria</taxon>
        <taxon>Pseudomonadati</taxon>
        <taxon>Bacteroidota</taxon>
        <taxon>Chitinophagia</taxon>
        <taxon>Chitinophagales</taxon>
        <taxon>Chitinophagaceae</taxon>
        <taxon>Chitinophaga</taxon>
    </lineage>
</organism>
<accession>A0A6B9ZJU4</accession>
<sequence length="535" mass="60210">MKKIFINIALVCTLGGLFSSCAKKMEETYTDPEKIVDGSLSKLLSGMYLNKRIHPSYYDYYTFVMPVLANYSQLVATAPGNQMYFTNPSYVDGRWQDFYAGSRANDGDNPDYNYNGPGIMSNYREMQTTLSLMSAEQQQRNQVFVKVAEILVFDQAAQMVDMWGDIPFSKSNGLNSPDRTAADVPYDDAKTLYTNIIANLKAINTFLDTVNVETDVKNELATADILLKGDLVAWQRYANSLRLRLLMRISNADEATAKTEVTAMLNDAATFPVIASNDQNVTFKNSPTQVRSDLVEVFTGYPYAPEYLINTLQEANGDPRLRVMWDQDDVNGYKGFPWNGSVGDYDDQRRLYAVFDTATFTYNDNIPGVIMTASEVNFLKAEAFERWGLGDAAAAYTNGIRQSIEFYYGINQSAIKRQGQNNFSRAALASPAATEVDAFLAKAPIAYTGTTTQKLEKIYTQKWEHFFVLQSGQAWSELRRTGYPALQFPTVGNSAAPNAPKRLLYPANERLYNPIEYSKVKDKDTRDRPVFWDVN</sequence>
<reference evidence="2 3" key="1">
    <citation type="submission" date="2020-01" db="EMBL/GenBank/DDBJ databases">
        <title>Complete genome sequence of Chitinophaga sp. H33E-04 isolated from quinoa roots.</title>
        <authorList>
            <person name="Weon H.-Y."/>
            <person name="Lee S.A."/>
        </authorList>
    </citation>
    <scope>NUCLEOTIDE SEQUENCE [LARGE SCALE GENOMIC DNA]</scope>
    <source>
        <strain evidence="2 3">H33E-04</strain>
    </source>
</reference>
<evidence type="ECO:0000313" key="2">
    <source>
        <dbReference type="EMBL" id="QHS62700.1"/>
    </source>
</evidence>
<dbReference type="EMBL" id="CP048113">
    <property type="protein sequence ID" value="QHS62700.1"/>
    <property type="molecule type" value="Genomic_DNA"/>
</dbReference>
<keyword evidence="3" id="KW-1185">Reference proteome</keyword>
<gene>
    <name evidence="2" type="ORF">GWR21_24895</name>
</gene>
<feature type="signal peptide" evidence="1">
    <location>
        <begin position="1"/>
        <end position="24"/>
    </location>
</feature>
<keyword evidence="2" id="KW-0449">Lipoprotein</keyword>
<evidence type="ECO:0000256" key="1">
    <source>
        <dbReference type="SAM" id="SignalP"/>
    </source>
</evidence>
<dbReference type="AlphaFoldDB" id="A0A6B9ZJU4"/>
<dbReference type="RefSeq" id="WP_162334367.1">
    <property type="nucleotide sequence ID" value="NZ_CP048113.1"/>
</dbReference>
<proteinExistence type="predicted"/>